<keyword evidence="3" id="KW-0731">Sigma factor</keyword>
<evidence type="ECO:0000256" key="3">
    <source>
        <dbReference type="ARBA" id="ARBA00023082"/>
    </source>
</evidence>
<evidence type="ECO:0000256" key="1">
    <source>
        <dbReference type="ARBA" id="ARBA00010641"/>
    </source>
</evidence>
<evidence type="ECO:0000259" key="5">
    <source>
        <dbReference type="Pfam" id="PF04542"/>
    </source>
</evidence>
<comment type="similarity">
    <text evidence="1">Belongs to the sigma-70 factor family. ECF subfamily.</text>
</comment>
<feature type="domain" description="RNA polymerase sigma-70 region 2" evidence="5">
    <location>
        <begin position="4"/>
        <end position="68"/>
    </location>
</feature>
<name>A0ABY1PUJ1_9BACT</name>
<dbReference type="Proteomes" id="UP001158067">
    <property type="component" value="Unassembled WGS sequence"/>
</dbReference>
<evidence type="ECO:0000313" key="7">
    <source>
        <dbReference type="EMBL" id="SMP42160.1"/>
    </source>
</evidence>
<dbReference type="PANTHER" id="PTHR43133:SF51">
    <property type="entry name" value="RNA POLYMERASE SIGMA FACTOR"/>
    <property type="match status" value="1"/>
</dbReference>
<dbReference type="InterPro" id="IPR014331">
    <property type="entry name" value="RNA_pol_sigma70_ECF_RHOBA"/>
</dbReference>
<dbReference type="EMBL" id="FXUG01000001">
    <property type="protein sequence ID" value="SMP42160.1"/>
    <property type="molecule type" value="Genomic_DNA"/>
</dbReference>
<dbReference type="NCBIfam" id="TIGR02937">
    <property type="entry name" value="sigma70-ECF"/>
    <property type="match status" value="1"/>
</dbReference>
<organism evidence="7 8">
    <name type="scientific">Neorhodopirellula lusitana</name>
    <dbReference type="NCBI Taxonomy" id="445327"/>
    <lineage>
        <taxon>Bacteria</taxon>
        <taxon>Pseudomonadati</taxon>
        <taxon>Planctomycetota</taxon>
        <taxon>Planctomycetia</taxon>
        <taxon>Pirellulales</taxon>
        <taxon>Pirellulaceae</taxon>
        <taxon>Neorhodopirellula</taxon>
    </lineage>
</organism>
<keyword evidence="8" id="KW-1185">Reference proteome</keyword>
<proteinExistence type="inferred from homology"/>
<dbReference type="Gene3D" id="1.10.1740.10">
    <property type="match status" value="1"/>
</dbReference>
<dbReference type="Pfam" id="PF04542">
    <property type="entry name" value="Sigma70_r2"/>
    <property type="match status" value="1"/>
</dbReference>
<dbReference type="SUPFAM" id="SSF88659">
    <property type="entry name" value="Sigma3 and sigma4 domains of RNA polymerase sigma factors"/>
    <property type="match status" value="1"/>
</dbReference>
<dbReference type="Gene3D" id="1.10.10.10">
    <property type="entry name" value="Winged helix-like DNA-binding domain superfamily/Winged helix DNA-binding domain"/>
    <property type="match status" value="1"/>
</dbReference>
<dbReference type="InterPro" id="IPR039425">
    <property type="entry name" value="RNA_pol_sigma-70-like"/>
</dbReference>
<protein>
    <submittedName>
        <fullName evidence="7">RNA polymerase sigma-70 factor, ECF subfamily</fullName>
    </submittedName>
</protein>
<dbReference type="NCBIfam" id="TIGR02989">
    <property type="entry name" value="Sig-70_gvs1"/>
    <property type="match status" value="1"/>
</dbReference>
<evidence type="ECO:0000256" key="2">
    <source>
        <dbReference type="ARBA" id="ARBA00023015"/>
    </source>
</evidence>
<dbReference type="InterPro" id="IPR013249">
    <property type="entry name" value="RNA_pol_sigma70_r4_t2"/>
</dbReference>
<dbReference type="InterPro" id="IPR007627">
    <property type="entry name" value="RNA_pol_sigma70_r2"/>
</dbReference>
<dbReference type="Pfam" id="PF08281">
    <property type="entry name" value="Sigma70_r4_2"/>
    <property type="match status" value="1"/>
</dbReference>
<dbReference type="SUPFAM" id="SSF88946">
    <property type="entry name" value="Sigma2 domain of RNA polymerase sigma factors"/>
    <property type="match status" value="1"/>
</dbReference>
<evidence type="ECO:0000256" key="4">
    <source>
        <dbReference type="ARBA" id="ARBA00023163"/>
    </source>
</evidence>
<reference evidence="7 8" key="1">
    <citation type="submission" date="2017-05" db="EMBL/GenBank/DDBJ databases">
        <authorList>
            <person name="Varghese N."/>
            <person name="Submissions S."/>
        </authorList>
    </citation>
    <scope>NUCLEOTIDE SEQUENCE [LARGE SCALE GENOMIC DNA]</scope>
    <source>
        <strain evidence="7 8">DSM 25457</strain>
    </source>
</reference>
<dbReference type="PANTHER" id="PTHR43133">
    <property type="entry name" value="RNA POLYMERASE ECF-TYPE SIGMA FACTO"/>
    <property type="match status" value="1"/>
</dbReference>
<gene>
    <name evidence="7" type="ORF">SAMN06265222_101723</name>
</gene>
<dbReference type="InterPro" id="IPR013325">
    <property type="entry name" value="RNA_pol_sigma_r2"/>
</dbReference>
<evidence type="ECO:0000313" key="8">
    <source>
        <dbReference type="Proteomes" id="UP001158067"/>
    </source>
</evidence>
<feature type="domain" description="RNA polymerase sigma factor 70 region 4 type 2" evidence="6">
    <location>
        <begin position="100"/>
        <end position="146"/>
    </location>
</feature>
<evidence type="ECO:0000259" key="6">
    <source>
        <dbReference type="Pfam" id="PF08281"/>
    </source>
</evidence>
<keyword evidence="2" id="KW-0805">Transcription regulation</keyword>
<sequence>MKLFLQSERRILGFILALVPHLADAEDLVQETCMIMWNKFDQFEKGTDFVAWGISIARYRVLNYRRSTGTRRVYFSENLMRQIDDAAVGLSVQGDERLSALQSCLGRLREKDRELIRLRYFAENSTKQTAREVGRSADSVYKSLNRIHDALLLCMRHAVKMESFPTKSLRAEG</sequence>
<dbReference type="InterPro" id="IPR036388">
    <property type="entry name" value="WH-like_DNA-bd_sf"/>
</dbReference>
<keyword evidence="4" id="KW-0804">Transcription</keyword>
<dbReference type="InterPro" id="IPR013324">
    <property type="entry name" value="RNA_pol_sigma_r3/r4-like"/>
</dbReference>
<comment type="caution">
    <text evidence="7">The sequence shown here is derived from an EMBL/GenBank/DDBJ whole genome shotgun (WGS) entry which is preliminary data.</text>
</comment>
<accession>A0ABY1PUJ1</accession>
<dbReference type="InterPro" id="IPR014284">
    <property type="entry name" value="RNA_pol_sigma-70_dom"/>
</dbReference>